<dbReference type="SUPFAM" id="SSF103247">
    <property type="entry name" value="TT1751-like"/>
    <property type="match status" value="1"/>
</dbReference>
<protein>
    <recommendedName>
        <fullName evidence="2">DUF302 domain-containing protein</fullName>
    </recommendedName>
</protein>
<name>A0A1W1DXB1_9ZZZZ</name>
<dbReference type="Gene3D" id="3.30.310.70">
    <property type="entry name" value="TT1751-like domain"/>
    <property type="match status" value="1"/>
</dbReference>
<reference evidence="3" key="1">
    <citation type="submission" date="2016-10" db="EMBL/GenBank/DDBJ databases">
        <authorList>
            <person name="de Groot N.N."/>
        </authorList>
    </citation>
    <scope>NUCLEOTIDE SEQUENCE</scope>
</reference>
<dbReference type="InterPro" id="IPR005180">
    <property type="entry name" value="DUF302"/>
</dbReference>
<dbReference type="AlphaFoldDB" id="A0A1W1DXB1"/>
<dbReference type="CDD" id="cd14797">
    <property type="entry name" value="DUF302"/>
    <property type="match status" value="1"/>
</dbReference>
<keyword evidence="1" id="KW-0472">Membrane</keyword>
<gene>
    <name evidence="3" type="ORF">MNB_SUP05-SYMBIONT-4-549</name>
</gene>
<accession>A0A1W1DXB1</accession>
<evidence type="ECO:0000313" key="3">
    <source>
        <dbReference type="EMBL" id="SFV86362.1"/>
    </source>
</evidence>
<proteinExistence type="predicted"/>
<keyword evidence="1" id="KW-0812">Transmembrane</keyword>
<feature type="domain" description="DUF302" evidence="2">
    <location>
        <begin position="113"/>
        <end position="172"/>
    </location>
</feature>
<feature type="transmembrane region" description="Helical" evidence="1">
    <location>
        <begin position="6"/>
        <end position="24"/>
    </location>
</feature>
<keyword evidence="1" id="KW-1133">Transmembrane helix</keyword>
<evidence type="ECO:0000256" key="1">
    <source>
        <dbReference type="SAM" id="Phobius"/>
    </source>
</evidence>
<dbReference type="Pfam" id="PF03625">
    <property type="entry name" value="DUF302"/>
    <property type="match status" value="1"/>
</dbReference>
<organism evidence="3">
    <name type="scientific">hydrothermal vent metagenome</name>
    <dbReference type="NCBI Taxonomy" id="652676"/>
    <lineage>
        <taxon>unclassified sequences</taxon>
        <taxon>metagenomes</taxon>
        <taxon>ecological metagenomes</taxon>
    </lineage>
</organism>
<sequence length="213" mass="24073">MKVIQFIKWVLIIIGAVSTYYMVLLQAQYGVTSKVISEMISPELHPEAMEKVYMPMTNILLDTNDITMASIVRDKVSDDMKGENLLETIENIEEAMGEVVIERNIKDVGQLPLSEQVELQLDKKQRFLKIYQYCKPTTAMIMVDHSDAFSAYLPCRIALIEDKSGQLWLYSLNMDMMIYGGAPLPDDLLKLALEVKKTMTAIQKAGAGIEVDE</sequence>
<dbReference type="EMBL" id="FPHY01000072">
    <property type="protein sequence ID" value="SFV86362.1"/>
    <property type="molecule type" value="Genomic_DNA"/>
</dbReference>
<dbReference type="InterPro" id="IPR035923">
    <property type="entry name" value="TT1751-like_sf"/>
</dbReference>
<evidence type="ECO:0000259" key="2">
    <source>
        <dbReference type="Pfam" id="PF03625"/>
    </source>
</evidence>